<dbReference type="PANTHER" id="PTHR30627">
    <property type="entry name" value="PEPTIDOGLYCAN D,D-TRANSPEPTIDASE"/>
    <property type="match status" value="1"/>
</dbReference>
<evidence type="ECO:0000256" key="3">
    <source>
        <dbReference type="ARBA" id="ARBA00012865"/>
    </source>
</evidence>
<evidence type="ECO:0000259" key="7">
    <source>
        <dbReference type="Pfam" id="PF00905"/>
    </source>
</evidence>
<evidence type="ECO:0000256" key="2">
    <source>
        <dbReference type="ARBA" id="ARBA00007898"/>
    </source>
</evidence>
<organism evidence="8 9">
    <name type="scientific">Armatimonas rosea</name>
    <dbReference type="NCBI Taxonomy" id="685828"/>
    <lineage>
        <taxon>Bacteria</taxon>
        <taxon>Bacillati</taxon>
        <taxon>Armatimonadota</taxon>
        <taxon>Armatimonadia</taxon>
        <taxon>Armatimonadales</taxon>
        <taxon>Armatimonadaceae</taxon>
        <taxon>Armatimonas</taxon>
    </lineage>
</organism>
<dbReference type="Pfam" id="PF00905">
    <property type="entry name" value="Transpeptidase"/>
    <property type="match status" value="1"/>
</dbReference>
<dbReference type="Gene3D" id="3.40.710.10">
    <property type="entry name" value="DD-peptidase/beta-lactamase superfamily"/>
    <property type="match status" value="1"/>
</dbReference>
<keyword evidence="6" id="KW-0046">Antibiotic resistance</keyword>
<comment type="similarity">
    <text evidence="2">Belongs to the class-D beta-lactamase family.</text>
</comment>
<dbReference type="InterPro" id="IPR050515">
    <property type="entry name" value="Beta-lactam/transpept"/>
</dbReference>
<feature type="domain" description="Penicillin-binding protein transpeptidase" evidence="7">
    <location>
        <begin position="32"/>
        <end position="225"/>
    </location>
</feature>
<accession>A0A7W9STG0</accession>
<evidence type="ECO:0000256" key="6">
    <source>
        <dbReference type="ARBA" id="ARBA00023251"/>
    </source>
</evidence>
<evidence type="ECO:0000256" key="1">
    <source>
        <dbReference type="ARBA" id="ARBA00001526"/>
    </source>
</evidence>
<evidence type="ECO:0000256" key="5">
    <source>
        <dbReference type="ARBA" id="ARBA00022801"/>
    </source>
</evidence>
<comment type="catalytic activity">
    <reaction evidence="1">
        <text>a beta-lactam + H2O = a substituted beta-amino acid</text>
        <dbReference type="Rhea" id="RHEA:20401"/>
        <dbReference type="ChEBI" id="CHEBI:15377"/>
        <dbReference type="ChEBI" id="CHEBI:35627"/>
        <dbReference type="ChEBI" id="CHEBI:140347"/>
        <dbReference type="EC" id="3.5.2.6"/>
    </reaction>
</comment>
<dbReference type="EC" id="3.5.2.6" evidence="3"/>
<dbReference type="InterPro" id="IPR001460">
    <property type="entry name" value="PCN-bd_Tpept"/>
</dbReference>
<comment type="caution">
    <text evidence="8">The sequence shown here is derived from an EMBL/GenBank/DDBJ whole genome shotgun (WGS) entry which is preliminary data.</text>
</comment>
<dbReference type="SUPFAM" id="SSF56601">
    <property type="entry name" value="beta-lactamase/transpeptidase-like"/>
    <property type="match status" value="1"/>
</dbReference>
<gene>
    <name evidence="8" type="ORF">HNQ39_004356</name>
</gene>
<evidence type="ECO:0000256" key="4">
    <source>
        <dbReference type="ARBA" id="ARBA00022729"/>
    </source>
</evidence>
<dbReference type="PANTHER" id="PTHR30627:SF6">
    <property type="entry name" value="BETA-LACTAMASE YBXI-RELATED"/>
    <property type="match status" value="1"/>
</dbReference>
<evidence type="ECO:0000313" key="9">
    <source>
        <dbReference type="Proteomes" id="UP000520814"/>
    </source>
</evidence>
<dbReference type="EMBL" id="JACHGW010000004">
    <property type="protein sequence ID" value="MBB6052535.1"/>
    <property type="molecule type" value="Genomic_DNA"/>
</dbReference>
<dbReference type="AlphaFoldDB" id="A0A7W9STG0"/>
<sequence>MSELFDKNFPGEGGGAVTVVGSHIARFGVGLDQRVVPCSTFKIVLAHLALEAKLVKGPDELWKFTGKKSGRKEWDRDLSLRTALETSAEWYFQQVARKLGAERLRAGVKKIGYGSGWSGKDPALAWHDGTITISPVEHVLLMQRLSAGTWPFPLELQNTVKKCLAYSVDSNVTLWGKTGSSGKGKDGRSLGWYVGAFSRQGETTAFAILRHAPGAIGPQVRERLVQRLTTPY</sequence>
<keyword evidence="4" id="KW-0732">Signal</keyword>
<dbReference type="GO" id="GO:0008800">
    <property type="term" value="F:beta-lactamase activity"/>
    <property type="evidence" value="ECO:0007669"/>
    <property type="project" value="UniProtKB-EC"/>
</dbReference>
<proteinExistence type="inferred from homology"/>
<dbReference type="GO" id="GO:0071555">
    <property type="term" value="P:cell wall organization"/>
    <property type="evidence" value="ECO:0007669"/>
    <property type="project" value="TreeGrafter"/>
</dbReference>
<name>A0A7W9STG0_ARMRO</name>
<dbReference type="RefSeq" id="WP_184201744.1">
    <property type="nucleotide sequence ID" value="NZ_JACHGW010000004.1"/>
</dbReference>
<dbReference type="Proteomes" id="UP000520814">
    <property type="component" value="Unassembled WGS sequence"/>
</dbReference>
<dbReference type="GO" id="GO:0046677">
    <property type="term" value="P:response to antibiotic"/>
    <property type="evidence" value="ECO:0007669"/>
    <property type="project" value="UniProtKB-KW"/>
</dbReference>
<keyword evidence="9" id="KW-1185">Reference proteome</keyword>
<protein>
    <recommendedName>
        <fullName evidence="3">beta-lactamase</fullName>
        <ecNumber evidence="3">3.5.2.6</ecNumber>
    </recommendedName>
</protein>
<keyword evidence="5" id="KW-0378">Hydrolase</keyword>
<dbReference type="GO" id="GO:0005886">
    <property type="term" value="C:plasma membrane"/>
    <property type="evidence" value="ECO:0007669"/>
    <property type="project" value="TreeGrafter"/>
</dbReference>
<dbReference type="GO" id="GO:0008658">
    <property type="term" value="F:penicillin binding"/>
    <property type="evidence" value="ECO:0007669"/>
    <property type="project" value="InterPro"/>
</dbReference>
<reference evidence="8 9" key="1">
    <citation type="submission" date="2020-08" db="EMBL/GenBank/DDBJ databases">
        <title>Genomic Encyclopedia of Type Strains, Phase IV (KMG-IV): sequencing the most valuable type-strain genomes for metagenomic binning, comparative biology and taxonomic classification.</title>
        <authorList>
            <person name="Goeker M."/>
        </authorList>
    </citation>
    <scope>NUCLEOTIDE SEQUENCE [LARGE SCALE GENOMIC DNA]</scope>
    <source>
        <strain evidence="8 9">DSM 23562</strain>
    </source>
</reference>
<evidence type="ECO:0000313" key="8">
    <source>
        <dbReference type="EMBL" id="MBB6052535.1"/>
    </source>
</evidence>
<dbReference type="InterPro" id="IPR012338">
    <property type="entry name" value="Beta-lactam/transpept-like"/>
</dbReference>